<dbReference type="InterPro" id="IPR011017">
    <property type="entry name" value="TRASH_dom"/>
</dbReference>
<feature type="compositionally biased region" description="Basic and acidic residues" evidence="1">
    <location>
        <begin position="8"/>
        <end position="20"/>
    </location>
</feature>
<dbReference type="InterPro" id="IPR007029">
    <property type="entry name" value="YHS_dom"/>
</dbReference>
<dbReference type="Gene3D" id="1.10.620.20">
    <property type="entry name" value="Ribonucleotide Reductase, subunit A"/>
    <property type="match status" value="1"/>
</dbReference>
<name>A0A1Z5HWU1_9FIRM</name>
<reference evidence="4" key="1">
    <citation type="journal article" date="2017" name="Appl. Environ. Microbiol.">
        <title>Genomic analysis of Calderihabitans maritimus KKC1, a thermophilic hydrogenogenic carboxydotrophic bacterium isolated from marine sediment.</title>
        <authorList>
            <person name="Omae K."/>
            <person name="Yoneda Y."/>
            <person name="Fukuyama Y."/>
            <person name="Yoshida T."/>
            <person name="Sako Y."/>
        </authorList>
    </citation>
    <scope>NUCLEOTIDE SEQUENCE [LARGE SCALE GENOMIC DNA]</scope>
    <source>
        <strain evidence="4">KKC1</strain>
    </source>
</reference>
<accession>A0A1Z5HWU1</accession>
<dbReference type="EMBL" id="BDGJ01000168">
    <property type="protein sequence ID" value="GAW93750.1"/>
    <property type="molecule type" value="Genomic_DNA"/>
</dbReference>
<sequence>MHHTSHQTSHEKEPGKDTAKDPVCGMTVRKEEAIHRSYNGQEYYFCSERCLQAFEDNRNKPVL</sequence>
<proteinExistence type="predicted"/>
<dbReference type="AlphaFoldDB" id="A0A1Z5HWU1"/>
<dbReference type="Proteomes" id="UP000197032">
    <property type="component" value="Unassembled WGS sequence"/>
</dbReference>
<organism evidence="3 4">
    <name type="scientific">Calderihabitans maritimus</name>
    <dbReference type="NCBI Taxonomy" id="1246530"/>
    <lineage>
        <taxon>Bacteria</taxon>
        <taxon>Bacillati</taxon>
        <taxon>Bacillota</taxon>
        <taxon>Clostridia</taxon>
        <taxon>Neomoorellales</taxon>
        <taxon>Calderihabitantaceae</taxon>
        <taxon>Calderihabitans</taxon>
    </lineage>
</organism>
<evidence type="ECO:0000313" key="4">
    <source>
        <dbReference type="Proteomes" id="UP000197032"/>
    </source>
</evidence>
<dbReference type="SMART" id="SM00746">
    <property type="entry name" value="TRASH"/>
    <property type="match status" value="1"/>
</dbReference>
<protein>
    <submittedName>
        <fullName evidence="3">Copper-transporting P-type ATPase</fullName>
    </submittedName>
</protein>
<feature type="region of interest" description="Disordered" evidence="1">
    <location>
        <begin position="1"/>
        <end position="24"/>
    </location>
</feature>
<comment type="caution">
    <text evidence="3">The sequence shown here is derived from an EMBL/GenBank/DDBJ whole genome shotgun (WGS) entry which is preliminary data.</text>
</comment>
<evidence type="ECO:0000256" key="1">
    <source>
        <dbReference type="SAM" id="MobiDB-lite"/>
    </source>
</evidence>
<evidence type="ECO:0000259" key="2">
    <source>
        <dbReference type="SMART" id="SM00746"/>
    </source>
</evidence>
<dbReference type="InterPro" id="IPR012348">
    <property type="entry name" value="RNR-like"/>
</dbReference>
<evidence type="ECO:0000313" key="3">
    <source>
        <dbReference type="EMBL" id="GAW93750.1"/>
    </source>
</evidence>
<gene>
    <name evidence="3" type="ORF">KKC1_28780</name>
</gene>
<feature type="domain" description="TRASH" evidence="2">
    <location>
        <begin position="21"/>
        <end position="58"/>
    </location>
</feature>
<dbReference type="GO" id="GO:0016491">
    <property type="term" value="F:oxidoreductase activity"/>
    <property type="evidence" value="ECO:0007669"/>
    <property type="project" value="InterPro"/>
</dbReference>
<keyword evidence="4" id="KW-1185">Reference proteome</keyword>
<dbReference type="Pfam" id="PF04945">
    <property type="entry name" value="YHS"/>
    <property type="match status" value="1"/>
</dbReference>